<dbReference type="InterPro" id="IPR001368">
    <property type="entry name" value="TNFR/NGFR_Cys_rich_reg"/>
</dbReference>
<evidence type="ECO:0000259" key="2">
    <source>
        <dbReference type="PROSITE" id="PS50050"/>
    </source>
</evidence>
<protein>
    <submittedName>
        <fullName evidence="3">TNR4 factor</fullName>
    </submittedName>
</protein>
<accession>A0A7L4EC82</accession>
<feature type="non-terminal residue" evidence="3">
    <location>
        <position position="128"/>
    </location>
</feature>
<dbReference type="SUPFAM" id="SSF57586">
    <property type="entry name" value="TNF receptor-like"/>
    <property type="match status" value="3"/>
</dbReference>
<dbReference type="Pfam" id="PF00020">
    <property type="entry name" value="TNFR_c6"/>
    <property type="match status" value="2"/>
</dbReference>
<evidence type="ECO:0000313" key="4">
    <source>
        <dbReference type="Proteomes" id="UP000585317"/>
    </source>
</evidence>
<dbReference type="AlphaFoldDB" id="A0A7L4EC82"/>
<gene>
    <name evidence="3" type="primary">Tnfrsf4</name>
    <name evidence="3" type="ORF">HIRRUS_R07282</name>
</gene>
<organism evidence="3 4">
    <name type="scientific">Hirundo rustica</name>
    <name type="common">Barn swallow</name>
    <dbReference type="NCBI Taxonomy" id="43150"/>
    <lineage>
        <taxon>Eukaryota</taxon>
        <taxon>Metazoa</taxon>
        <taxon>Chordata</taxon>
        <taxon>Craniata</taxon>
        <taxon>Vertebrata</taxon>
        <taxon>Euteleostomi</taxon>
        <taxon>Archelosauria</taxon>
        <taxon>Archosauria</taxon>
        <taxon>Dinosauria</taxon>
        <taxon>Saurischia</taxon>
        <taxon>Theropoda</taxon>
        <taxon>Coelurosauria</taxon>
        <taxon>Aves</taxon>
        <taxon>Neognathae</taxon>
        <taxon>Neoaves</taxon>
        <taxon>Telluraves</taxon>
        <taxon>Australaves</taxon>
        <taxon>Passeriformes</taxon>
        <taxon>Sylvioidea</taxon>
        <taxon>Hirundinidae</taxon>
        <taxon>Hirundo</taxon>
    </lineage>
</organism>
<reference evidence="3 4" key="1">
    <citation type="submission" date="2019-09" db="EMBL/GenBank/DDBJ databases">
        <title>Bird 10,000 Genomes (B10K) Project - Family phase.</title>
        <authorList>
            <person name="Zhang G."/>
        </authorList>
    </citation>
    <scope>NUCLEOTIDE SEQUENCE [LARGE SCALE GENOMIC DNA]</scope>
    <source>
        <strain evidence="3">B10K-DU-001-67</strain>
        <tissue evidence="3">Muscle</tissue>
    </source>
</reference>
<dbReference type="InterPro" id="IPR020445">
    <property type="entry name" value="TNFR_4"/>
</dbReference>
<proteinExistence type="predicted"/>
<dbReference type="Proteomes" id="UP000585317">
    <property type="component" value="Unassembled WGS sequence"/>
</dbReference>
<feature type="non-terminal residue" evidence="3">
    <location>
        <position position="1"/>
    </location>
</feature>
<evidence type="ECO:0000256" key="1">
    <source>
        <dbReference type="PROSITE-ProRule" id="PRU00206"/>
    </source>
</evidence>
<dbReference type="PANTHER" id="PTHR47881:SF1">
    <property type="entry name" value="TUMOR NECROSIS FACTOR RECEPTOR SUPERFAMILY MEMBER 4"/>
    <property type="match status" value="1"/>
</dbReference>
<name>A0A7L4EC82_HIRRU</name>
<feature type="domain" description="TNFR-Cys" evidence="2">
    <location>
        <begin position="25"/>
        <end position="66"/>
    </location>
</feature>
<comment type="caution">
    <text evidence="3">The sequence shown here is derived from an EMBL/GenBank/DDBJ whole genome shotgun (WGS) entry which is preliminary data.</text>
</comment>
<comment type="caution">
    <text evidence="1">Lacks conserved residue(s) required for the propagation of feature annotation.</text>
</comment>
<dbReference type="PANTHER" id="PTHR47881">
    <property type="entry name" value="TUMOR NECROSIS FACTOR RECEPTOR SUBFAMILY MEMBER 4"/>
    <property type="match status" value="1"/>
</dbReference>
<feature type="repeat" description="TNFR-Cys" evidence="1">
    <location>
        <begin position="25"/>
        <end position="66"/>
    </location>
</feature>
<dbReference type="Gene3D" id="2.10.50.10">
    <property type="entry name" value="Tumor Necrosis Factor Receptor, subunit A, domain 2"/>
    <property type="match status" value="2"/>
</dbReference>
<evidence type="ECO:0000313" key="3">
    <source>
        <dbReference type="EMBL" id="NXW72354.1"/>
    </source>
</evidence>
<dbReference type="PROSITE" id="PS50050">
    <property type="entry name" value="TNFR_NGFR_2"/>
    <property type="match status" value="1"/>
</dbReference>
<dbReference type="SMART" id="SM00208">
    <property type="entry name" value="TNFR"/>
    <property type="match status" value="2"/>
</dbReference>
<dbReference type="EMBL" id="VZZX01004722">
    <property type="protein sequence ID" value="NXW72354.1"/>
    <property type="molecule type" value="Genomic_DNA"/>
</dbReference>
<dbReference type="GO" id="GO:0006954">
    <property type="term" value="P:inflammatory response"/>
    <property type="evidence" value="ECO:0007669"/>
    <property type="project" value="InterPro"/>
</dbReference>
<sequence>LISAVFLGERMRSRCTASADTVCSPCQDGYFSSQHHHGFCRSCTICQTWRGSAEVKPCERTSDRVCVCQAGFQPDGIPDGIPSGSQCSPCPDGTFSRGRNENCQPWTNCSVFGKSTLQAGTATADALC</sequence>
<dbReference type="GO" id="GO:0005031">
    <property type="term" value="F:tumor necrosis factor receptor activity"/>
    <property type="evidence" value="ECO:0007669"/>
    <property type="project" value="InterPro"/>
</dbReference>